<proteinExistence type="predicted"/>
<evidence type="ECO:0000313" key="1">
    <source>
        <dbReference type="EMBL" id="KIM79657.1"/>
    </source>
</evidence>
<reference evidence="1 2" key="1">
    <citation type="submission" date="2014-04" db="EMBL/GenBank/DDBJ databases">
        <authorList>
            <consortium name="DOE Joint Genome Institute"/>
            <person name="Kuo A."/>
            <person name="Tarkka M."/>
            <person name="Buscot F."/>
            <person name="Kohler A."/>
            <person name="Nagy L.G."/>
            <person name="Floudas D."/>
            <person name="Copeland A."/>
            <person name="Barry K.W."/>
            <person name="Cichocki N."/>
            <person name="Veneault-Fourrey C."/>
            <person name="LaButti K."/>
            <person name="Lindquist E.A."/>
            <person name="Lipzen A."/>
            <person name="Lundell T."/>
            <person name="Morin E."/>
            <person name="Murat C."/>
            <person name="Sun H."/>
            <person name="Tunlid A."/>
            <person name="Henrissat B."/>
            <person name="Grigoriev I.V."/>
            <person name="Hibbett D.S."/>
            <person name="Martin F."/>
            <person name="Nordberg H.P."/>
            <person name="Cantor M.N."/>
            <person name="Hua S.X."/>
        </authorList>
    </citation>
    <scope>NUCLEOTIDE SEQUENCE [LARGE SCALE GENOMIC DNA]</scope>
    <source>
        <strain evidence="1 2">F 1598</strain>
    </source>
</reference>
<accession>A0A0C3BQU5</accession>
<reference evidence="2" key="2">
    <citation type="submission" date="2015-01" db="EMBL/GenBank/DDBJ databases">
        <title>Evolutionary Origins and Diversification of the Mycorrhizal Mutualists.</title>
        <authorList>
            <consortium name="DOE Joint Genome Institute"/>
            <consortium name="Mycorrhizal Genomics Consortium"/>
            <person name="Kohler A."/>
            <person name="Kuo A."/>
            <person name="Nagy L.G."/>
            <person name="Floudas D."/>
            <person name="Copeland A."/>
            <person name="Barry K.W."/>
            <person name="Cichocki N."/>
            <person name="Veneault-Fourrey C."/>
            <person name="LaButti K."/>
            <person name="Lindquist E.A."/>
            <person name="Lipzen A."/>
            <person name="Lundell T."/>
            <person name="Morin E."/>
            <person name="Murat C."/>
            <person name="Riley R."/>
            <person name="Ohm R."/>
            <person name="Sun H."/>
            <person name="Tunlid A."/>
            <person name="Henrissat B."/>
            <person name="Grigoriev I.V."/>
            <person name="Hibbett D.S."/>
            <person name="Martin F."/>
        </authorList>
    </citation>
    <scope>NUCLEOTIDE SEQUENCE [LARGE SCALE GENOMIC DNA]</scope>
    <source>
        <strain evidence="2">F 1598</strain>
    </source>
</reference>
<protein>
    <submittedName>
        <fullName evidence="1">Uncharacterized protein</fullName>
    </submittedName>
</protein>
<dbReference type="InParanoid" id="A0A0C3BQU5"/>
<sequence length="359" mass="40072">MPDTLKDRDDASIIEAVPTGRVDTEDASESYYCNADIYNNSLARDDYSTVKLSVNLVCFDSGRVSVENIVHEKRLAEALQSDSTVTFIDLGSGYENDPLQATLAAIQIILAKYSVSPLFLQDGPIPHLSGIGCGVGSNIVFSDTIPNEVCGYHVWYSLPLRTSLRSTAFPTVSTDDTPTADERKTATILYSPHGTDCAATLRTFLCHPNPLDIEVDPFSVHLLYLSRAVIDWRNVFQDITNELTHYEREITAVTQSSGLKTTRQLHSLAIVVARMGSEIRITVDILYGLQRAHNEFYDMVLKTHDRFSRPPIYHRLQSDFLNLVKTFSSCLIEVIELESRIRNCIILVRLSALPASSQH</sequence>
<dbReference type="HOGENOM" id="CLU_771859_0_0_1"/>
<dbReference type="Proteomes" id="UP000054166">
    <property type="component" value="Unassembled WGS sequence"/>
</dbReference>
<keyword evidence="2" id="KW-1185">Reference proteome</keyword>
<name>A0A0C3BQU5_PILCF</name>
<organism evidence="1 2">
    <name type="scientific">Piloderma croceum (strain F 1598)</name>
    <dbReference type="NCBI Taxonomy" id="765440"/>
    <lineage>
        <taxon>Eukaryota</taxon>
        <taxon>Fungi</taxon>
        <taxon>Dikarya</taxon>
        <taxon>Basidiomycota</taxon>
        <taxon>Agaricomycotina</taxon>
        <taxon>Agaricomycetes</taxon>
        <taxon>Agaricomycetidae</taxon>
        <taxon>Atheliales</taxon>
        <taxon>Atheliaceae</taxon>
        <taxon>Piloderma</taxon>
    </lineage>
</organism>
<dbReference type="AlphaFoldDB" id="A0A0C3BQU5"/>
<dbReference type="EMBL" id="KN833008">
    <property type="protein sequence ID" value="KIM79657.1"/>
    <property type="molecule type" value="Genomic_DNA"/>
</dbReference>
<evidence type="ECO:0000313" key="2">
    <source>
        <dbReference type="Proteomes" id="UP000054166"/>
    </source>
</evidence>
<gene>
    <name evidence="1" type="ORF">PILCRDRAFT_10153</name>
</gene>